<dbReference type="PANTHER" id="PTHR47385:SF14">
    <property type="entry name" value="TRANSGELIN"/>
    <property type="match status" value="1"/>
</dbReference>
<dbReference type="Proteomes" id="UP000887567">
    <property type="component" value="Unplaced"/>
</dbReference>
<dbReference type="InterPro" id="IPR001715">
    <property type="entry name" value="CH_dom"/>
</dbReference>
<keyword evidence="3" id="KW-1185">Reference proteome</keyword>
<protein>
    <recommendedName>
        <fullName evidence="1">Calponin-homology (CH) domain-containing protein</fullName>
    </recommendedName>
</protein>
<dbReference type="AlphaFoldDB" id="A0A913YXD0"/>
<accession>A0A913YXD0</accession>
<dbReference type="GO" id="GO:0051015">
    <property type="term" value="F:actin filament binding"/>
    <property type="evidence" value="ECO:0007669"/>
    <property type="project" value="TreeGrafter"/>
</dbReference>
<sequence>MDFQTDSHQLWPGYENLGKPNPLDIQTLLYQIHDDLRTLNSKYPKELEVQCREWIEMMAGENVRWGVEHEHSRPGDAFAEALDNGVILCKIINEVVPKSVPKVHQGEKVNSFQGQENINNFLEACYKPPFNCVPAEMFPTVYLYERQNVAQVLNGIQAFARRANAYDKTVPLFGPKQYMKNPRHHEPWIRSYRGDQ</sequence>
<dbReference type="GO" id="GO:0015629">
    <property type="term" value="C:actin cytoskeleton"/>
    <property type="evidence" value="ECO:0007669"/>
    <property type="project" value="TreeGrafter"/>
</dbReference>
<proteinExistence type="predicted"/>
<evidence type="ECO:0000313" key="2">
    <source>
        <dbReference type="EnsemblMetazoa" id="XP_028519147.1"/>
    </source>
</evidence>
<feature type="domain" description="Calponin-homology (CH)" evidence="1">
    <location>
        <begin position="45"/>
        <end position="164"/>
    </location>
</feature>
<name>A0A913YXD0_EXADI</name>
<evidence type="ECO:0000313" key="3">
    <source>
        <dbReference type="Proteomes" id="UP000887567"/>
    </source>
</evidence>
<dbReference type="InterPro" id="IPR050606">
    <property type="entry name" value="Calponin-like"/>
</dbReference>
<reference evidence="2" key="1">
    <citation type="submission" date="2022-11" db="UniProtKB">
        <authorList>
            <consortium name="EnsemblMetazoa"/>
        </authorList>
    </citation>
    <scope>IDENTIFICATION</scope>
</reference>
<dbReference type="PANTHER" id="PTHR47385">
    <property type="entry name" value="CALPONIN"/>
    <property type="match status" value="1"/>
</dbReference>
<dbReference type="GO" id="GO:0007015">
    <property type="term" value="P:actin filament organization"/>
    <property type="evidence" value="ECO:0007669"/>
    <property type="project" value="TreeGrafter"/>
</dbReference>
<dbReference type="Gene3D" id="1.10.418.10">
    <property type="entry name" value="Calponin-like domain"/>
    <property type="match status" value="1"/>
</dbReference>
<dbReference type="EnsemblMetazoa" id="XM_028663346.1">
    <property type="protein sequence ID" value="XP_028519147.1"/>
    <property type="gene ID" value="LOC110252949"/>
</dbReference>
<dbReference type="SUPFAM" id="SSF47576">
    <property type="entry name" value="Calponin-homology domain, CH-domain"/>
    <property type="match status" value="1"/>
</dbReference>
<dbReference type="InterPro" id="IPR036872">
    <property type="entry name" value="CH_dom_sf"/>
</dbReference>
<dbReference type="Pfam" id="PF00307">
    <property type="entry name" value="CH"/>
    <property type="match status" value="1"/>
</dbReference>
<dbReference type="SMART" id="SM00033">
    <property type="entry name" value="CH"/>
    <property type="match status" value="1"/>
</dbReference>
<dbReference type="RefSeq" id="XP_028519147.1">
    <property type="nucleotide sequence ID" value="XM_028663346.1"/>
</dbReference>
<dbReference type="PROSITE" id="PS50021">
    <property type="entry name" value="CH"/>
    <property type="match status" value="1"/>
</dbReference>
<evidence type="ECO:0000259" key="1">
    <source>
        <dbReference type="PROSITE" id="PS50021"/>
    </source>
</evidence>
<dbReference type="OrthoDB" id="21595at2759"/>
<organism evidence="2 3">
    <name type="scientific">Exaiptasia diaphana</name>
    <name type="common">Tropical sea anemone</name>
    <name type="synonym">Aiptasia pulchella</name>
    <dbReference type="NCBI Taxonomy" id="2652724"/>
    <lineage>
        <taxon>Eukaryota</taxon>
        <taxon>Metazoa</taxon>
        <taxon>Cnidaria</taxon>
        <taxon>Anthozoa</taxon>
        <taxon>Hexacorallia</taxon>
        <taxon>Actiniaria</taxon>
        <taxon>Aiptasiidae</taxon>
        <taxon>Exaiptasia</taxon>
    </lineage>
</organism>
<dbReference type="GeneID" id="110252949"/>